<gene>
    <name evidence="5" type="ORF">BpHYR1_014584</name>
</gene>
<sequence length="588" mass="67518">SSHIIKMKFKLHLIAWTVLVTCAGADLSLFSTEEFIEQNGNIDDRLYLFSNSKECSERLTDVNKQHICKDYCLSVAVKEEKTNKAMTDANLPSLIQNKATHSDLNLNLTGALAHYKSFVHTFLTFIKLQDHVEDIFEYKIGVELNKFQITKLEKFSNSVNESDTANTILDITDILKEMFVQVEMNKKPGFVDKILIFVQNEIIDSNILYFFLILSSVILSSAILYIYFKRYQVNVTLRKVMAVVMFGLFISSVVNNHKYLSQKKHILNQQKLKETVPEECLISSQDAQKEKSVYSNLVSFIRSQVGYSATSRICLEYHEALFIASGHNNYVETVIYTISEGIRPIAVFFGKSINEFFSALTQDLVFYQYVPLIAMVTILFVPIAVIFICFICLVLFGYEFNFFHLFSFKKTQHKVLPNSITNENLLPLLNMIKNETNKLQINTLGANECLPSVESENLSENLTRSLRVIFERINEKQLAAREEINNLKNEKKNLCIKDYQQDGEMEKSEIEEARCLTIEYMDSENMPADHQDKAVSKQVSIGMSKLAKSKIKKSESKHESNLVKENLIETNNEEESEDEDIFVILDEN</sequence>
<evidence type="ECO:0000256" key="2">
    <source>
        <dbReference type="SAM" id="MobiDB-lite"/>
    </source>
</evidence>
<keyword evidence="4" id="KW-0732">Signal</keyword>
<protein>
    <recommendedName>
        <fullName evidence="7">Chloride channel CLIC-like protein 1</fullName>
    </recommendedName>
</protein>
<feature type="compositionally biased region" description="Basic and acidic residues" evidence="2">
    <location>
        <begin position="552"/>
        <end position="562"/>
    </location>
</feature>
<feature type="transmembrane region" description="Helical" evidence="3">
    <location>
        <begin position="207"/>
        <end position="228"/>
    </location>
</feature>
<evidence type="ECO:0000256" key="4">
    <source>
        <dbReference type="SAM" id="SignalP"/>
    </source>
</evidence>
<comment type="caution">
    <text evidence="5">The sequence shown here is derived from an EMBL/GenBank/DDBJ whole genome shotgun (WGS) entry which is preliminary data.</text>
</comment>
<feature type="chain" id="PRO_5018180035" description="Chloride channel CLIC-like protein 1" evidence="4">
    <location>
        <begin position="26"/>
        <end position="588"/>
    </location>
</feature>
<dbReference type="AlphaFoldDB" id="A0A3M7PVG8"/>
<keyword evidence="6" id="KW-1185">Reference proteome</keyword>
<proteinExistence type="predicted"/>
<keyword evidence="3" id="KW-1133">Transmembrane helix</keyword>
<evidence type="ECO:0000256" key="3">
    <source>
        <dbReference type="SAM" id="Phobius"/>
    </source>
</evidence>
<accession>A0A3M7PVG8</accession>
<feature type="non-terminal residue" evidence="5">
    <location>
        <position position="1"/>
    </location>
</feature>
<feature type="transmembrane region" description="Helical" evidence="3">
    <location>
        <begin position="240"/>
        <end position="257"/>
    </location>
</feature>
<keyword evidence="3" id="KW-0472">Membrane</keyword>
<name>A0A3M7PVG8_BRAPC</name>
<dbReference type="EMBL" id="REGN01008683">
    <property type="protein sequence ID" value="RNA03003.1"/>
    <property type="molecule type" value="Genomic_DNA"/>
</dbReference>
<feature type="compositionally biased region" description="Acidic residues" evidence="2">
    <location>
        <begin position="571"/>
        <end position="580"/>
    </location>
</feature>
<evidence type="ECO:0000313" key="5">
    <source>
        <dbReference type="EMBL" id="RNA03003.1"/>
    </source>
</evidence>
<dbReference type="OrthoDB" id="10509538at2759"/>
<reference evidence="5 6" key="1">
    <citation type="journal article" date="2018" name="Sci. Rep.">
        <title>Genomic signatures of local adaptation to the degree of environmental predictability in rotifers.</title>
        <authorList>
            <person name="Franch-Gras L."/>
            <person name="Hahn C."/>
            <person name="Garcia-Roger E.M."/>
            <person name="Carmona M.J."/>
            <person name="Serra M."/>
            <person name="Gomez A."/>
        </authorList>
    </citation>
    <scope>NUCLEOTIDE SEQUENCE [LARGE SCALE GENOMIC DNA]</scope>
    <source>
        <strain evidence="5">HYR1</strain>
    </source>
</reference>
<feature type="signal peptide" evidence="4">
    <location>
        <begin position="1"/>
        <end position="25"/>
    </location>
</feature>
<feature type="transmembrane region" description="Helical" evidence="3">
    <location>
        <begin position="372"/>
        <end position="398"/>
    </location>
</feature>
<dbReference type="Proteomes" id="UP000276133">
    <property type="component" value="Unassembled WGS sequence"/>
</dbReference>
<evidence type="ECO:0000313" key="6">
    <source>
        <dbReference type="Proteomes" id="UP000276133"/>
    </source>
</evidence>
<organism evidence="5 6">
    <name type="scientific">Brachionus plicatilis</name>
    <name type="common">Marine rotifer</name>
    <name type="synonym">Brachionus muelleri</name>
    <dbReference type="NCBI Taxonomy" id="10195"/>
    <lineage>
        <taxon>Eukaryota</taxon>
        <taxon>Metazoa</taxon>
        <taxon>Spiralia</taxon>
        <taxon>Gnathifera</taxon>
        <taxon>Rotifera</taxon>
        <taxon>Eurotatoria</taxon>
        <taxon>Monogononta</taxon>
        <taxon>Pseudotrocha</taxon>
        <taxon>Ploima</taxon>
        <taxon>Brachionidae</taxon>
        <taxon>Brachionus</taxon>
    </lineage>
</organism>
<feature type="coiled-coil region" evidence="1">
    <location>
        <begin position="470"/>
        <end position="497"/>
    </location>
</feature>
<feature type="region of interest" description="Disordered" evidence="2">
    <location>
        <begin position="550"/>
        <end position="580"/>
    </location>
</feature>
<evidence type="ECO:0008006" key="7">
    <source>
        <dbReference type="Google" id="ProtNLM"/>
    </source>
</evidence>
<keyword evidence="3" id="KW-0812">Transmembrane</keyword>
<evidence type="ECO:0000256" key="1">
    <source>
        <dbReference type="SAM" id="Coils"/>
    </source>
</evidence>
<keyword evidence="1" id="KW-0175">Coiled coil</keyword>